<evidence type="ECO:0000313" key="2">
    <source>
        <dbReference type="Proteomes" id="UP000291084"/>
    </source>
</evidence>
<accession>A0A0S3T8D9</accession>
<feature type="non-terminal residue" evidence="1">
    <location>
        <position position="1"/>
    </location>
</feature>
<reference evidence="1 2" key="1">
    <citation type="journal article" date="2015" name="Sci. Rep.">
        <title>The power of single molecule real-time sequencing technology in the de novo assembly of a eukaryotic genome.</title>
        <authorList>
            <person name="Sakai H."/>
            <person name="Naito K."/>
            <person name="Ogiso-Tanaka E."/>
            <person name="Takahashi Y."/>
            <person name="Iseki K."/>
            <person name="Muto C."/>
            <person name="Satou K."/>
            <person name="Teruya K."/>
            <person name="Shiroma A."/>
            <person name="Shimoji M."/>
            <person name="Hirano T."/>
            <person name="Itoh T."/>
            <person name="Kaga A."/>
            <person name="Tomooka N."/>
        </authorList>
    </citation>
    <scope>NUCLEOTIDE SEQUENCE [LARGE SCALE GENOMIC DNA]</scope>
    <source>
        <strain evidence="2">cv. Shumari</strain>
    </source>
</reference>
<gene>
    <name evidence="1" type="primary">Vigan.11G038700</name>
    <name evidence="1" type="ORF">VIGAN_11038700</name>
</gene>
<organism evidence="1 2">
    <name type="scientific">Vigna angularis var. angularis</name>
    <dbReference type="NCBI Taxonomy" id="157739"/>
    <lineage>
        <taxon>Eukaryota</taxon>
        <taxon>Viridiplantae</taxon>
        <taxon>Streptophyta</taxon>
        <taxon>Embryophyta</taxon>
        <taxon>Tracheophyta</taxon>
        <taxon>Spermatophyta</taxon>
        <taxon>Magnoliopsida</taxon>
        <taxon>eudicotyledons</taxon>
        <taxon>Gunneridae</taxon>
        <taxon>Pentapetalae</taxon>
        <taxon>rosids</taxon>
        <taxon>fabids</taxon>
        <taxon>Fabales</taxon>
        <taxon>Fabaceae</taxon>
        <taxon>Papilionoideae</taxon>
        <taxon>50 kb inversion clade</taxon>
        <taxon>NPAAA clade</taxon>
        <taxon>indigoferoid/millettioid clade</taxon>
        <taxon>Phaseoleae</taxon>
        <taxon>Vigna</taxon>
    </lineage>
</organism>
<evidence type="ECO:0000313" key="1">
    <source>
        <dbReference type="EMBL" id="BAU01203.1"/>
    </source>
</evidence>
<dbReference type="EMBL" id="AP015044">
    <property type="protein sequence ID" value="BAU01203.1"/>
    <property type="molecule type" value="Genomic_DNA"/>
</dbReference>
<keyword evidence="2" id="KW-1185">Reference proteome</keyword>
<dbReference type="Proteomes" id="UP000291084">
    <property type="component" value="Chromosome 11"/>
</dbReference>
<proteinExistence type="predicted"/>
<protein>
    <submittedName>
        <fullName evidence="1">Uncharacterized protein</fullName>
    </submittedName>
</protein>
<name>A0A0S3T8D9_PHAAN</name>
<dbReference type="AlphaFoldDB" id="A0A0S3T8D9"/>
<sequence>DYIMEPKNKSLKAMSEEEKVNYANMAKSHTLRARQLLEEDRLHCAMRELKEAQRYLCMLQNNPSPSSRM</sequence>